<comment type="subcellular location">
    <subcellularLocation>
        <location evidence="1 9">Cytoplasm</location>
    </subcellularLocation>
    <subcellularLocation>
        <location evidence="9">Nucleus</location>
    </subcellularLocation>
    <text evidence="9">Shuttles between the nucleus and the cytoplasm.</text>
</comment>
<dbReference type="RefSeq" id="XP_018276319.1">
    <property type="nucleotide sequence ID" value="XM_018420970.1"/>
</dbReference>
<evidence type="ECO:0000256" key="6">
    <source>
        <dbReference type="ARBA" id="ARBA00022555"/>
    </source>
</evidence>
<comment type="similarity">
    <text evidence="2 9">Belongs to the exportin family.</text>
</comment>
<dbReference type="GO" id="GO:0031267">
    <property type="term" value="F:small GTPase binding"/>
    <property type="evidence" value="ECO:0007669"/>
    <property type="project" value="InterPro"/>
</dbReference>
<dbReference type="Proteomes" id="UP000053611">
    <property type="component" value="Unassembled WGS sequence"/>
</dbReference>
<dbReference type="PANTHER" id="PTHR15952">
    <property type="entry name" value="EXPORTIN-T/LOS1"/>
    <property type="match status" value="1"/>
</dbReference>
<accession>A0A0J0XFJ7</accession>
<evidence type="ECO:0000256" key="1">
    <source>
        <dbReference type="ARBA" id="ARBA00004496"/>
    </source>
</evidence>
<evidence type="ECO:0000256" key="8">
    <source>
        <dbReference type="ARBA" id="ARBA00023242"/>
    </source>
</evidence>
<dbReference type="STRING" id="879819.A0A0J0XFJ7"/>
<evidence type="ECO:0000256" key="3">
    <source>
        <dbReference type="ARBA" id="ARBA00018928"/>
    </source>
</evidence>
<evidence type="ECO:0000256" key="2">
    <source>
        <dbReference type="ARBA" id="ARBA00009466"/>
    </source>
</evidence>
<dbReference type="GO" id="GO:0000049">
    <property type="term" value="F:tRNA binding"/>
    <property type="evidence" value="ECO:0007669"/>
    <property type="project" value="UniProtKB-UniRule"/>
</dbReference>
<proteinExistence type="inferred from homology"/>
<keyword evidence="4 9" id="KW-0813">Transport</keyword>
<keyword evidence="6 9" id="KW-0820">tRNA-binding</keyword>
<dbReference type="InterPro" id="IPR011989">
    <property type="entry name" value="ARM-like"/>
</dbReference>
<evidence type="ECO:0000313" key="12">
    <source>
        <dbReference type="EMBL" id="KLT39828.1"/>
    </source>
</evidence>
<dbReference type="GO" id="GO:0071528">
    <property type="term" value="P:tRNA re-export from nucleus"/>
    <property type="evidence" value="ECO:0007669"/>
    <property type="project" value="UniProtKB-UniRule"/>
</dbReference>
<dbReference type="InterPro" id="IPR045546">
    <property type="entry name" value="Exportin-T_C"/>
</dbReference>
<keyword evidence="7 9" id="KW-0694">RNA-binding</keyword>
<evidence type="ECO:0000313" key="13">
    <source>
        <dbReference type="Proteomes" id="UP000053611"/>
    </source>
</evidence>
<evidence type="ECO:0000256" key="4">
    <source>
        <dbReference type="ARBA" id="ARBA00022448"/>
    </source>
</evidence>
<gene>
    <name evidence="12" type="ORF">CC85DRAFT_264835</name>
</gene>
<keyword evidence="8 9" id="KW-0539">Nucleus</keyword>
<feature type="domain" description="Exportin-T C-terminal" evidence="11">
    <location>
        <begin position="597"/>
        <end position="1134"/>
    </location>
</feature>
<dbReference type="InterPro" id="IPR040017">
    <property type="entry name" value="XPOT"/>
</dbReference>
<sequence length="1136" mass="125868">MAQQQSPHLTDIPQAIQIAAAADPSIDPALKQQALDYLQKVKERCDETWQDCLSLYLQGAGASGVGATGSDGKEKLDPSMRMFCEQIVDATMINKPEAMSVDSQKAMYEAIVDFVRAEYIEGSCEGGQSFLRNKLAFTIAHLFLNVYPNTIPTFLHPFIDLLVPSNSTKSLNPSLLAVHLLIEIAQEIHDTVMRSARPHSPARQQRDGLIRDGIRTSGDEQLAVNSLLALATKGLELCRSGDKQWLEVTQLALKALGAWTPWVDLAVALTPETLGFYHQVLQQNITSLRTQAAGIIRTFTAKGMRDPAEKLQVLKVLDILSVLDPLEAQTSSKEDHGMVLFRASLASVLQVYGTELIKLTELDNASEQIRNEADNMLSASIPLILRFLSDRHPEVPTAVSPFVSDLLRTFKKYVKPPATPSNGRTMAPPPPPVPLPPGKRDFLLSVLEVVVRQLEWPEDAEWEVVQDETETDEGVEAFCAMRRSFRSVIDHIASIDKSLHTEVVASIVVNILERLSAQGASAVTWQQAELAAFLVFTFGEIAKSNSRAAFYELPPELLSRTAVKMARSSGQSTPTGGAPPDIAFLDSNTKIDYEQYPLTPLGRLLTLSMTSDLASYPHPSVPLMYFEIGVRYVDFWKVKKGAIQPMFEALLDTRGIRNEDEGVRRRSFYLLARFIKECKIEMDKAMIPIILDSLREMLQIHPKLPQADTPDDDPLLKATTGKSYFQDQLHLFEASGMLVYLTKSDPQSQMGFLAAIAGPLMAGVGAGLDQYKRNPQDQMAVLHVHHHLMALGHFAKGFPAVSDDQLEAQPYRQPFKQMTEALLEALEVMKTQRVVRDSARFAFSQFVSAIGSSVAELVPRFVNSVVTEYGSAELVDFLIFLSLLMHRLKKNTFETMDMLLLPLLSSIFDVLKKEINGTDEAITHRRLQEAYLGFFTALMNANLEGVFISDRNKPQFENVLQSLMNMSEDSSDMMSQRLAFAFFGKSVIAWGTSATAASKPSVFADTAMSMQSQKVAAGLASATNQHAISKEDRAAMALPGYEMFIYQRLVPTVFTVSADPKFNVKQGLPVLHEMAGVLRNVVTARGQEGIDFLLGDMLPKIGCPPGMAQQLIERLRTQPAKDFRKTYAEFIKAMRS</sequence>
<evidence type="ECO:0000256" key="9">
    <source>
        <dbReference type="RuleBase" id="RU366037"/>
    </source>
</evidence>
<dbReference type="GeneID" id="28981573"/>
<dbReference type="PANTHER" id="PTHR15952:SF11">
    <property type="entry name" value="EXPORTIN-T"/>
    <property type="match status" value="1"/>
</dbReference>
<feature type="domain" description="Exportin-1/Importin-beta-like" evidence="10">
    <location>
        <begin position="128"/>
        <end position="293"/>
    </location>
</feature>
<dbReference type="GO" id="GO:0005643">
    <property type="term" value="C:nuclear pore"/>
    <property type="evidence" value="ECO:0007669"/>
    <property type="project" value="TreeGrafter"/>
</dbReference>
<feature type="domain" description="Exportin-T C-terminal" evidence="11">
    <location>
        <begin position="368"/>
        <end position="550"/>
    </location>
</feature>
<protein>
    <recommendedName>
        <fullName evidence="3 9">Exportin-T</fullName>
    </recommendedName>
    <alternativeName>
        <fullName evidence="9">Exportin(tRNA)</fullName>
    </alternativeName>
    <alternativeName>
        <fullName evidence="9">tRNA exportin</fullName>
    </alternativeName>
</protein>
<evidence type="ECO:0000256" key="7">
    <source>
        <dbReference type="ARBA" id="ARBA00022884"/>
    </source>
</evidence>
<dbReference type="EMBL" id="KQ087248">
    <property type="protein sequence ID" value="KLT39828.1"/>
    <property type="molecule type" value="Genomic_DNA"/>
</dbReference>
<dbReference type="SUPFAM" id="SSF48371">
    <property type="entry name" value="ARM repeat"/>
    <property type="match status" value="1"/>
</dbReference>
<dbReference type="Gene3D" id="1.25.10.10">
    <property type="entry name" value="Leucine-rich Repeat Variant"/>
    <property type="match status" value="1"/>
</dbReference>
<evidence type="ECO:0000259" key="11">
    <source>
        <dbReference type="Pfam" id="PF19282"/>
    </source>
</evidence>
<organism evidence="12 13">
    <name type="scientific">Cutaneotrichosporon oleaginosum</name>
    <dbReference type="NCBI Taxonomy" id="879819"/>
    <lineage>
        <taxon>Eukaryota</taxon>
        <taxon>Fungi</taxon>
        <taxon>Dikarya</taxon>
        <taxon>Basidiomycota</taxon>
        <taxon>Agaricomycotina</taxon>
        <taxon>Tremellomycetes</taxon>
        <taxon>Trichosporonales</taxon>
        <taxon>Trichosporonaceae</taxon>
        <taxon>Cutaneotrichosporon</taxon>
    </lineage>
</organism>
<keyword evidence="13" id="KW-1185">Reference proteome</keyword>
<dbReference type="InterPro" id="IPR013598">
    <property type="entry name" value="Exportin-1/Importin-b-like"/>
</dbReference>
<dbReference type="OrthoDB" id="26399at2759"/>
<dbReference type="AlphaFoldDB" id="A0A0J0XFJ7"/>
<evidence type="ECO:0000259" key="10">
    <source>
        <dbReference type="Pfam" id="PF08389"/>
    </source>
</evidence>
<reference evidence="12 13" key="1">
    <citation type="submission" date="2015-03" db="EMBL/GenBank/DDBJ databases">
        <title>Genomics and transcriptomics of the oil-accumulating basidiomycete yeast T. oleaginosus allow insights into substrate utilization and the diverse evolutionary trajectories of mating systems in fungi.</title>
        <authorList>
            <consortium name="DOE Joint Genome Institute"/>
            <person name="Kourist R."/>
            <person name="Kracht O."/>
            <person name="Bracharz F."/>
            <person name="Lipzen A."/>
            <person name="Nolan M."/>
            <person name="Ohm R."/>
            <person name="Grigoriev I."/>
            <person name="Sun S."/>
            <person name="Heitman J."/>
            <person name="Bruck T."/>
            <person name="Nowrousian M."/>
        </authorList>
    </citation>
    <scope>NUCLEOTIDE SEQUENCE [LARGE SCALE GENOMIC DNA]</scope>
    <source>
        <strain evidence="12 13">IBC0246</strain>
    </source>
</reference>
<name>A0A0J0XFJ7_9TREE</name>
<comment type="function">
    <text evidence="9">tRNA nucleus export receptor which facilitates tRNA translocation across the nuclear pore complex.</text>
</comment>
<evidence type="ECO:0000256" key="5">
    <source>
        <dbReference type="ARBA" id="ARBA00022490"/>
    </source>
</evidence>
<dbReference type="Pfam" id="PF08389">
    <property type="entry name" value="Xpo1"/>
    <property type="match status" value="1"/>
</dbReference>
<keyword evidence="5 9" id="KW-0963">Cytoplasm</keyword>
<dbReference type="GO" id="GO:0016363">
    <property type="term" value="C:nuclear matrix"/>
    <property type="evidence" value="ECO:0007669"/>
    <property type="project" value="TreeGrafter"/>
</dbReference>
<dbReference type="GO" id="GO:0005737">
    <property type="term" value="C:cytoplasm"/>
    <property type="evidence" value="ECO:0007669"/>
    <property type="project" value="UniProtKB-SubCell"/>
</dbReference>
<dbReference type="Pfam" id="PF19282">
    <property type="entry name" value="Exportin-T"/>
    <property type="match status" value="2"/>
</dbReference>
<dbReference type="InterPro" id="IPR016024">
    <property type="entry name" value="ARM-type_fold"/>
</dbReference>